<protein>
    <submittedName>
        <fullName evidence="10">Subtilisin family serine protease</fullName>
    </submittedName>
</protein>
<dbReference type="PROSITE" id="PS50927">
    <property type="entry name" value="BULB_LECTIN"/>
    <property type="match status" value="2"/>
</dbReference>
<evidence type="ECO:0000259" key="9">
    <source>
        <dbReference type="PROSITE" id="PS50927"/>
    </source>
</evidence>
<feature type="chain" id="PRO_5019833177" evidence="8">
    <location>
        <begin position="33"/>
        <end position="631"/>
    </location>
</feature>
<dbReference type="PROSITE" id="PS51892">
    <property type="entry name" value="SUBTILASE"/>
    <property type="match status" value="1"/>
</dbReference>
<proteinExistence type="inferred from homology"/>
<dbReference type="GO" id="GO:0005615">
    <property type="term" value="C:extracellular space"/>
    <property type="evidence" value="ECO:0007669"/>
    <property type="project" value="TreeGrafter"/>
</dbReference>
<evidence type="ECO:0000256" key="6">
    <source>
        <dbReference type="PROSITE-ProRule" id="PRU01240"/>
    </source>
</evidence>
<dbReference type="GO" id="GO:0006508">
    <property type="term" value="P:proteolysis"/>
    <property type="evidence" value="ECO:0007669"/>
    <property type="project" value="UniProtKB-KW"/>
</dbReference>
<keyword evidence="2 6" id="KW-0645">Protease</keyword>
<dbReference type="Pfam" id="PF05922">
    <property type="entry name" value="Inhibitor_I9"/>
    <property type="match status" value="1"/>
</dbReference>
<feature type="active site" description="Charge relay system" evidence="5 6">
    <location>
        <position position="189"/>
    </location>
</feature>
<dbReference type="Proteomes" id="UP000272729">
    <property type="component" value="Unassembled WGS sequence"/>
</dbReference>
<dbReference type="InterPro" id="IPR023828">
    <property type="entry name" value="Peptidase_S8_Ser-AS"/>
</dbReference>
<dbReference type="OrthoDB" id="9798386at2"/>
<accession>A0A495XKT1</accession>
<dbReference type="Pfam" id="PF00082">
    <property type="entry name" value="Peptidase_S8"/>
    <property type="match status" value="1"/>
</dbReference>
<dbReference type="Gene3D" id="2.90.10.10">
    <property type="entry name" value="Bulb-type lectin domain"/>
    <property type="match status" value="3"/>
</dbReference>
<feature type="signal peptide" evidence="8">
    <location>
        <begin position="1"/>
        <end position="32"/>
    </location>
</feature>
<dbReference type="InterPro" id="IPR000209">
    <property type="entry name" value="Peptidase_S8/S53_dom"/>
</dbReference>
<dbReference type="SMART" id="SM00108">
    <property type="entry name" value="B_lectin"/>
    <property type="match status" value="2"/>
</dbReference>
<evidence type="ECO:0000313" key="11">
    <source>
        <dbReference type="Proteomes" id="UP000272729"/>
    </source>
</evidence>
<gene>
    <name evidence="10" type="ORF">DFJ66_6817</name>
</gene>
<organism evidence="10 11">
    <name type="scientific">Saccharothrix variisporea</name>
    <dbReference type="NCBI Taxonomy" id="543527"/>
    <lineage>
        <taxon>Bacteria</taxon>
        <taxon>Bacillati</taxon>
        <taxon>Actinomycetota</taxon>
        <taxon>Actinomycetes</taxon>
        <taxon>Pseudonocardiales</taxon>
        <taxon>Pseudonocardiaceae</taxon>
        <taxon>Saccharothrix</taxon>
    </lineage>
</organism>
<keyword evidence="4 6" id="KW-0720">Serine protease</keyword>
<dbReference type="SUPFAM" id="SSF54897">
    <property type="entry name" value="Protease propeptides/inhibitors"/>
    <property type="match status" value="1"/>
</dbReference>
<name>A0A495XKT1_9PSEU</name>
<evidence type="ECO:0000313" key="10">
    <source>
        <dbReference type="EMBL" id="RKT73484.1"/>
    </source>
</evidence>
<dbReference type="RefSeq" id="WP_121227288.1">
    <property type="nucleotide sequence ID" value="NZ_JBIUBA010000014.1"/>
</dbReference>
<dbReference type="Gene3D" id="3.40.50.200">
    <property type="entry name" value="Peptidase S8/S53 domain"/>
    <property type="match status" value="1"/>
</dbReference>
<dbReference type="PROSITE" id="PS00136">
    <property type="entry name" value="SUBTILASE_ASP"/>
    <property type="match status" value="1"/>
</dbReference>
<dbReference type="EMBL" id="RBXR01000001">
    <property type="protein sequence ID" value="RKT73484.1"/>
    <property type="molecule type" value="Genomic_DNA"/>
</dbReference>
<dbReference type="InterPro" id="IPR010259">
    <property type="entry name" value="S8pro/Inhibitor_I9"/>
</dbReference>
<keyword evidence="8" id="KW-0732">Signal</keyword>
<feature type="domain" description="Bulb-type lectin" evidence="9">
    <location>
        <begin position="523"/>
        <end position="631"/>
    </location>
</feature>
<evidence type="ECO:0000256" key="1">
    <source>
        <dbReference type="ARBA" id="ARBA00011073"/>
    </source>
</evidence>
<dbReference type="InterPro" id="IPR022398">
    <property type="entry name" value="Peptidase_S8_His-AS"/>
</dbReference>
<comment type="similarity">
    <text evidence="1 6 7">Belongs to the peptidase S8 family.</text>
</comment>
<feature type="active site" description="Charge relay system" evidence="5 6">
    <location>
        <position position="349"/>
    </location>
</feature>
<dbReference type="InterPro" id="IPR037045">
    <property type="entry name" value="S8pro/Inhibitor_I9_sf"/>
</dbReference>
<dbReference type="InterPro" id="IPR036852">
    <property type="entry name" value="Peptidase_S8/S53_dom_sf"/>
</dbReference>
<reference evidence="10 11" key="1">
    <citation type="submission" date="2018-10" db="EMBL/GenBank/DDBJ databases">
        <title>Sequencing the genomes of 1000 actinobacteria strains.</title>
        <authorList>
            <person name="Klenk H.-P."/>
        </authorList>
    </citation>
    <scope>NUCLEOTIDE SEQUENCE [LARGE SCALE GENOMIC DNA]</scope>
    <source>
        <strain evidence="10 11">DSM 43911</strain>
    </source>
</reference>
<sequence length="631" mass="66820">MGDFGTSWRRIAGVGATAAIAALGLSATPAFAQEVTIEGAGSKSAVEGSYIVVLKDRQDTDVVLRKNAVHVTHKYSAALNGFAAQMSEADAKRLAGSPAVAKVVQDQKITTAGTQTNPPSWGLDRIDQRYLPTNGTYNYANSAENVHAYVIDSGIRTTHTDFGGRATFDFNAFRTPQNPNEPDVDCNGHGTHVAGTLGGTSYGVAKSVRLHAVKVLNCQGSGSLAGVIAGIDWVTTNHVKPAVANMSLSGHDPDNEGTVLDDAVRRSIAAGVTYVTAASNYGDTEIGNACEWSPARVSQGITVGATNSTDARAYFSNWGSCVDIFAPGVSITSAYNTGDTATAIMDGTSMAAPHVAGAVAVYLSANPTATPDQVQRAVVKNATSGKVTDTQGSPNRLLFGSPTPDYTPVADRIVRGESLAVGQQKVSPNGQYKLALDADGSLVLRNATNAVVWHSQTSGRGGVSAELQHDGNFVLYTADGSPTWHTFTGGTAVDRIVVQDDGNVVAYGGSNYYWHRQLSTPAKDRVTRGQMLVRGETKVSPNGQYKLTLQTDGNLVLYNAAGQPEWHTFTYNSDVTRAELQYDGNFVLYSTAGAPRWYTGTNGTPSDRLVVQDDGNVVLYGGSQYYWHRRQ</sequence>
<dbReference type="AlphaFoldDB" id="A0A495XKT1"/>
<feature type="active site" description="Charge relay system" evidence="5 6">
    <location>
        <position position="152"/>
    </location>
</feature>
<dbReference type="FunFam" id="3.40.50.200:FF:000014">
    <property type="entry name" value="Proteinase K"/>
    <property type="match status" value="1"/>
</dbReference>
<comment type="caution">
    <text evidence="10">The sequence shown here is derived from an EMBL/GenBank/DDBJ whole genome shotgun (WGS) entry which is preliminary data.</text>
</comment>
<dbReference type="PROSITE" id="PS00138">
    <property type="entry name" value="SUBTILASE_SER"/>
    <property type="match status" value="1"/>
</dbReference>
<dbReference type="PRINTS" id="PR00723">
    <property type="entry name" value="SUBTILISIN"/>
</dbReference>
<evidence type="ECO:0000256" key="3">
    <source>
        <dbReference type="ARBA" id="ARBA00022801"/>
    </source>
</evidence>
<evidence type="ECO:0000256" key="5">
    <source>
        <dbReference type="PIRSR" id="PIRSR615500-1"/>
    </source>
</evidence>
<evidence type="ECO:0000256" key="4">
    <source>
        <dbReference type="ARBA" id="ARBA00022825"/>
    </source>
</evidence>
<dbReference type="PANTHER" id="PTHR43806:SF11">
    <property type="entry name" value="CEREVISIN-RELATED"/>
    <property type="match status" value="1"/>
</dbReference>
<dbReference type="PANTHER" id="PTHR43806">
    <property type="entry name" value="PEPTIDASE S8"/>
    <property type="match status" value="1"/>
</dbReference>
<keyword evidence="11" id="KW-1185">Reference proteome</keyword>
<dbReference type="SUPFAM" id="SSF52743">
    <property type="entry name" value="Subtilisin-like"/>
    <property type="match status" value="1"/>
</dbReference>
<dbReference type="GO" id="GO:0004252">
    <property type="term" value="F:serine-type endopeptidase activity"/>
    <property type="evidence" value="ECO:0007669"/>
    <property type="project" value="UniProtKB-UniRule"/>
</dbReference>
<dbReference type="PROSITE" id="PS00137">
    <property type="entry name" value="SUBTILASE_HIS"/>
    <property type="match status" value="1"/>
</dbReference>
<dbReference type="Gene3D" id="3.30.70.80">
    <property type="entry name" value="Peptidase S8 propeptide/proteinase inhibitor I9"/>
    <property type="match status" value="1"/>
</dbReference>
<feature type="domain" description="Bulb-type lectin" evidence="9">
    <location>
        <begin position="410"/>
        <end position="519"/>
    </location>
</feature>
<dbReference type="InterPro" id="IPR015500">
    <property type="entry name" value="Peptidase_S8_subtilisin-rel"/>
</dbReference>
<dbReference type="InterPro" id="IPR001480">
    <property type="entry name" value="Bulb-type_lectin_dom"/>
</dbReference>
<dbReference type="InterPro" id="IPR034193">
    <property type="entry name" value="PCSK9_ProteinaseK-like"/>
</dbReference>
<dbReference type="SUPFAM" id="SSF51110">
    <property type="entry name" value="alpha-D-mannose-specific plant lectins"/>
    <property type="match status" value="2"/>
</dbReference>
<keyword evidence="3 6" id="KW-0378">Hydrolase</keyword>
<dbReference type="InterPro" id="IPR050131">
    <property type="entry name" value="Peptidase_S8_subtilisin-like"/>
</dbReference>
<evidence type="ECO:0000256" key="7">
    <source>
        <dbReference type="RuleBase" id="RU003355"/>
    </source>
</evidence>
<dbReference type="InterPro" id="IPR036426">
    <property type="entry name" value="Bulb-type_lectin_dom_sf"/>
</dbReference>
<dbReference type="InterPro" id="IPR023827">
    <property type="entry name" value="Peptidase_S8_Asp-AS"/>
</dbReference>
<evidence type="ECO:0000256" key="8">
    <source>
        <dbReference type="SAM" id="SignalP"/>
    </source>
</evidence>
<evidence type="ECO:0000256" key="2">
    <source>
        <dbReference type="ARBA" id="ARBA00022670"/>
    </source>
</evidence>
<dbReference type="CDD" id="cd04077">
    <property type="entry name" value="Peptidases_S8_PCSK9_ProteinaseK_like"/>
    <property type="match status" value="1"/>
</dbReference>